<dbReference type="InterPro" id="IPR010914">
    <property type="entry name" value="RsgA_GTPase_dom"/>
</dbReference>
<keyword evidence="9 10" id="KW-0342">GTP-binding</keyword>
<dbReference type="GO" id="GO:0005737">
    <property type="term" value="C:cytoplasm"/>
    <property type="evidence" value="ECO:0007669"/>
    <property type="project" value="UniProtKB-SubCell"/>
</dbReference>
<dbReference type="InterPro" id="IPR030378">
    <property type="entry name" value="G_CP_dom"/>
</dbReference>
<evidence type="ECO:0000256" key="8">
    <source>
        <dbReference type="ARBA" id="ARBA00022884"/>
    </source>
</evidence>
<feature type="domain" description="EngC GTPase" evidence="11">
    <location>
        <begin position="122"/>
        <end position="269"/>
    </location>
</feature>
<feature type="binding site" evidence="10">
    <location>
        <begin position="213"/>
        <end position="221"/>
    </location>
    <ligand>
        <name>GTP</name>
        <dbReference type="ChEBI" id="CHEBI:37565"/>
    </ligand>
</feature>
<dbReference type="GO" id="GO:0005525">
    <property type="term" value="F:GTP binding"/>
    <property type="evidence" value="ECO:0007669"/>
    <property type="project" value="UniProtKB-UniRule"/>
</dbReference>
<keyword evidence="8 10" id="KW-0694">RNA-binding</keyword>
<reference evidence="13 14" key="1">
    <citation type="submission" date="2011-11" db="EMBL/GenBank/DDBJ databases">
        <title>Complete sequence of Spirochaeta sp. grapes.</title>
        <authorList>
            <consortium name="US DOE Joint Genome Institute"/>
            <person name="Lucas S."/>
            <person name="Han J."/>
            <person name="Lapidus A."/>
            <person name="Cheng J.-F."/>
            <person name="Goodwin L."/>
            <person name="Pitluck S."/>
            <person name="Peters L."/>
            <person name="Ovchinnikova G."/>
            <person name="Munk A.C."/>
            <person name="Detter J.C."/>
            <person name="Han C."/>
            <person name="Tapia R."/>
            <person name="Land M."/>
            <person name="Hauser L."/>
            <person name="Kyrpides N."/>
            <person name="Ivanova N."/>
            <person name="Pagani I."/>
            <person name="Ritalahtilisa K."/>
            <person name="Loeffler F."/>
            <person name="Woyke T."/>
        </authorList>
    </citation>
    <scope>NUCLEOTIDE SEQUENCE [LARGE SCALE GENOMIC DNA]</scope>
    <source>
        <strain evidence="14">ATCC BAA-1885 / DSM 22778 / Grapes</strain>
    </source>
</reference>
<accession>G8QX65</accession>
<feature type="binding site" evidence="10">
    <location>
        <position position="307"/>
    </location>
    <ligand>
        <name>Zn(2+)</name>
        <dbReference type="ChEBI" id="CHEBI:29105"/>
    </ligand>
</feature>
<dbReference type="Pfam" id="PF03193">
    <property type="entry name" value="RsgA_GTPase"/>
    <property type="match status" value="1"/>
</dbReference>
<dbReference type="InterPro" id="IPR004881">
    <property type="entry name" value="Ribosome_biogen_GTPase_RsgA"/>
</dbReference>
<evidence type="ECO:0000256" key="2">
    <source>
        <dbReference type="ARBA" id="ARBA00022517"/>
    </source>
</evidence>
<feature type="binding site" evidence="10">
    <location>
        <position position="294"/>
    </location>
    <ligand>
        <name>Zn(2+)</name>
        <dbReference type="ChEBI" id="CHEBI:29105"/>
    </ligand>
</feature>
<dbReference type="KEGG" id="sgp:SpiGrapes_2900"/>
<evidence type="ECO:0000256" key="9">
    <source>
        <dbReference type="ARBA" id="ARBA00023134"/>
    </source>
</evidence>
<dbReference type="GO" id="GO:0042274">
    <property type="term" value="P:ribosomal small subunit biogenesis"/>
    <property type="evidence" value="ECO:0007669"/>
    <property type="project" value="UniProtKB-UniRule"/>
</dbReference>
<dbReference type="eggNOG" id="COG1162">
    <property type="taxonomic scope" value="Bacteria"/>
</dbReference>
<keyword evidence="6 10" id="KW-0378">Hydrolase</keyword>
<keyword evidence="7 10" id="KW-0862">Zinc</keyword>
<dbReference type="PROSITE" id="PS51721">
    <property type="entry name" value="G_CP"/>
    <property type="match status" value="1"/>
</dbReference>
<dbReference type="SUPFAM" id="SSF52540">
    <property type="entry name" value="P-loop containing nucleoside triphosphate hydrolases"/>
    <property type="match status" value="1"/>
</dbReference>
<comment type="cofactor">
    <cofactor evidence="10">
        <name>Zn(2+)</name>
        <dbReference type="ChEBI" id="CHEBI:29105"/>
    </cofactor>
    <text evidence="10">Binds 1 zinc ion per subunit.</text>
</comment>
<dbReference type="EMBL" id="CP003155">
    <property type="protein sequence ID" value="AEV30650.1"/>
    <property type="molecule type" value="Genomic_DNA"/>
</dbReference>
<evidence type="ECO:0000256" key="1">
    <source>
        <dbReference type="ARBA" id="ARBA00022490"/>
    </source>
</evidence>
<dbReference type="CDD" id="cd01854">
    <property type="entry name" value="YjeQ_EngC"/>
    <property type="match status" value="1"/>
</dbReference>
<dbReference type="OrthoDB" id="9809485at2"/>
<keyword evidence="3 10" id="KW-0479">Metal-binding</keyword>
<evidence type="ECO:0000313" key="13">
    <source>
        <dbReference type="EMBL" id="AEV30650.1"/>
    </source>
</evidence>
<dbReference type="RefSeq" id="WP_014271489.1">
    <property type="nucleotide sequence ID" value="NC_016633.1"/>
</dbReference>
<dbReference type="AlphaFoldDB" id="G8QX65"/>
<keyword evidence="4 10" id="KW-0699">rRNA-binding</keyword>
<dbReference type="PANTHER" id="PTHR32120">
    <property type="entry name" value="SMALL RIBOSOMAL SUBUNIT BIOGENESIS GTPASE RSGA"/>
    <property type="match status" value="1"/>
</dbReference>
<dbReference type="HOGENOM" id="CLU_033617_0_1_12"/>
<feature type="binding site" evidence="10">
    <location>
        <position position="301"/>
    </location>
    <ligand>
        <name>Zn(2+)</name>
        <dbReference type="ChEBI" id="CHEBI:29105"/>
    </ligand>
</feature>
<evidence type="ECO:0000256" key="6">
    <source>
        <dbReference type="ARBA" id="ARBA00022801"/>
    </source>
</evidence>
<evidence type="ECO:0000259" key="12">
    <source>
        <dbReference type="PROSITE" id="PS51721"/>
    </source>
</evidence>
<evidence type="ECO:0000256" key="3">
    <source>
        <dbReference type="ARBA" id="ARBA00022723"/>
    </source>
</evidence>
<evidence type="ECO:0000313" key="14">
    <source>
        <dbReference type="Proteomes" id="UP000005632"/>
    </source>
</evidence>
<organism evidence="13 14">
    <name type="scientific">Sphaerochaeta pleomorpha (strain ATCC BAA-1885 / DSM 22778 / Grapes)</name>
    <dbReference type="NCBI Taxonomy" id="158190"/>
    <lineage>
        <taxon>Bacteria</taxon>
        <taxon>Pseudomonadati</taxon>
        <taxon>Spirochaetota</taxon>
        <taxon>Spirochaetia</taxon>
        <taxon>Spirochaetales</taxon>
        <taxon>Sphaerochaetaceae</taxon>
        <taxon>Sphaerochaeta</taxon>
    </lineage>
</organism>
<dbReference type="Gene3D" id="3.40.50.300">
    <property type="entry name" value="P-loop containing nucleotide triphosphate hydrolases"/>
    <property type="match status" value="1"/>
</dbReference>
<dbReference type="EC" id="3.6.1.-" evidence="10"/>
<proteinExistence type="inferred from homology"/>
<comment type="function">
    <text evidence="10">One of several proteins that assist in the late maturation steps of the functional core of the 30S ribosomal subunit. Helps release RbfA from mature subunits. May play a role in the assembly of ribosomal proteins into the subunit. Circularly permuted GTPase that catalyzes slow GTP hydrolysis, GTPase activity is stimulated by the 30S ribosomal subunit.</text>
</comment>
<name>G8QX65_SPHPG</name>
<evidence type="ECO:0000256" key="5">
    <source>
        <dbReference type="ARBA" id="ARBA00022741"/>
    </source>
</evidence>
<dbReference type="NCBIfam" id="TIGR00157">
    <property type="entry name" value="ribosome small subunit-dependent GTPase A"/>
    <property type="match status" value="1"/>
</dbReference>
<keyword evidence="5 10" id="KW-0547">Nucleotide-binding</keyword>
<keyword evidence="14" id="KW-1185">Reference proteome</keyword>
<protein>
    <recommendedName>
        <fullName evidence="10">Small ribosomal subunit biogenesis GTPase RsgA</fullName>
        <ecNumber evidence="10">3.6.1.-</ecNumber>
    </recommendedName>
</protein>
<dbReference type="Gene3D" id="1.10.40.50">
    <property type="entry name" value="Probable gtpase engc, domain 3"/>
    <property type="match status" value="1"/>
</dbReference>
<evidence type="ECO:0000259" key="11">
    <source>
        <dbReference type="PROSITE" id="PS50936"/>
    </source>
</evidence>
<evidence type="ECO:0000256" key="7">
    <source>
        <dbReference type="ARBA" id="ARBA00022833"/>
    </source>
</evidence>
<feature type="domain" description="CP-type G" evidence="12">
    <location>
        <begin position="114"/>
        <end position="271"/>
    </location>
</feature>
<feature type="binding site" evidence="10">
    <location>
        <begin position="161"/>
        <end position="164"/>
    </location>
    <ligand>
        <name>GTP</name>
        <dbReference type="ChEBI" id="CHEBI:37565"/>
    </ligand>
</feature>
<comment type="subunit">
    <text evidence="10">Monomer. Associates with 30S ribosomal subunit, binds 16S rRNA.</text>
</comment>
<dbReference type="InterPro" id="IPR027417">
    <property type="entry name" value="P-loop_NTPase"/>
</dbReference>
<gene>
    <name evidence="10" type="primary">rsgA</name>
    <name evidence="13" type="ordered locus">SpiGrapes_2900</name>
</gene>
<feature type="binding site" evidence="10">
    <location>
        <position position="299"/>
    </location>
    <ligand>
        <name>Zn(2+)</name>
        <dbReference type="ChEBI" id="CHEBI:29105"/>
    </ligand>
</feature>
<keyword evidence="2 10" id="KW-0690">Ribosome biogenesis</keyword>
<comment type="similarity">
    <text evidence="10">Belongs to the TRAFAC class YlqF/YawG GTPase family. RsgA subfamily.</text>
</comment>
<sequence length="363" mass="40976">MNTTQFSYTSLDTYGWTESRTLEFAPYQGLLYIPVRIYREGRGLFWGTDGEHQLLLERSGTFQNMQDLLIQPNPVVGDWCAVQRYAPGRGLIEAVLPRKQVFHKPVVQDPYGIAGEAQAVVANVDACAIVMDARNDFNLRRIERFVSLLHADEIPPLLILTKIDLLEDVESYRMQIVSRFPDLQVFLVDSLSGKGIDSLLTNLKPHETCMLLGMSGAGKSTLLNCLSNAMVAKTGEVRSQDGRGRHTTTNRQLYILPNGTIVIDTPGLRAIGMNNGSQQVCESFPDIAALAHFCRFSDCTHTAEIGCAVKKALLTGELEQDRFLNYLQLRDEAENWEAVASRRKKKDKEMGRLQYLYRREERR</sequence>
<dbReference type="STRING" id="158190.SpiGrapes_2900"/>
<dbReference type="GO" id="GO:0003924">
    <property type="term" value="F:GTPase activity"/>
    <property type="evidence" value="ECO:0007669"/>
    <property type="project" value="UniProtKB-UniRule"/>
</dbReference>
<dbReference type="PROSITE" id="PS50936">
    <property type="entry name" value="ENGC_GTPASE"/>
    <property type="match status" value="1"/>
</dbReference>
<dbReference type="Proteomes" id="UP000005632">
    <property type="component" value="Chromosome"/>
</dbReference>
<keyword evidence="1 10" id="KW-0963">Cytoplasm</keyword>
<dbReference type="GO" id="GO:0019843">
    <property type="term" value="F:rRNA binding"/>
    <property type="evidence" value="ECO:0007669"/>
    <property type="project" value="UniProtKB-KW"/>
</dbReference>
<dbReference type="PANTHER" id="PTHR32120:SF10">
    <property type="entry name" value="SMALL RIBOSOMAL SUBUNIT BIOGENESIS GTPASE RSGA"/>
    <property type="match status" value="1"/>
</dbReference>
<comment type="subcellular location">
    <subcellularLocation>
        <location evidence="10">Cytoplasm</location>
    </subcellularLocation>
</comment>
<evidence type="ECO:0000256" key="4">
    <source>
        <dbReference type="ARBA" id="ARBA00022730"/>
    </source>
</evidence>
<dbReference type="GO" id="GO:0046872">
    <property type="term" value="F:metal ion binding"/>
    <property type="evidence" value="ECO:0007669"/>
    <property type="project" value="UniProtKB-KW"/>
</dbReference>
<dbReference type="HAMAP" id="MF_01820">
    <property type="entry name" value="GTPase_RsgA"/>
    <property type="match status" value="1"/>
</dbReference>
<evidence type="ECO:0000256" key="10">
    <source>
        <dbReference type="HAMAP-Rule" id="MF_01820"/>
    </source>
</evidence>